<keyword evidence="3" id="KW-0479">Metal-binding</keyword>
<dbReference type="SUPFAM" id="SSF53448">
    <property type="entry name" value="Nucleotide-diphospho-sugar transferases"/>
    <property type="match status" value="1"/>
</dbReference>
<keyword evidence="1" id="KW-0328">Glycosyltransferase</keyword>
<dbReference type="Gene3D" id="3.90.550.10">
    <property type="entry name" value="Spore Coat Polysaccharide Biosynthesis Protein SpsA, Chain A"/>
    <property type="match status" value="1"/>
</dbReference>
<comment type="caution">
    <text evidence="4">The sequence shown here is derived from an EMBL/GenBank/DDBJ whole genome shotgun (WGS) entry which is preliminary data.</text>
</comment>
<evidence type="ECO:0000256" key="2">
    <source>
        <dbReference type="ARBA" id="ARBA00022679"/>
    </source>
</evidence>
<dbReference type="InterPro" id="IPR002495">
    <property type="entry name" value="Glyco_trans_8"/>
</dbReference>
<dbReference type="EMBL" id="JACSCY010000008">
    <property type="protein sequence ID" value="MBC6611655.1"/>
    <property type="molecule type" value="Genomic_DNA"/>
</dbReference>
<reference evidence="4 5" key="1">
    <citation type="submission" date="2020-08" db="EMBL/GenBank/DDBJ databases">
        <title>Hymenobacter sp.</title>
        <authorList>
            <person name="Kim M.K."/>
        </authorList>
    </citation>
    <scope>NUCLEOTIDE SEQUENCE [LARGE SCALE GENOMIC DNA]</scope>
    <source>
        <strain evidence="4 5">BT507</strain>
    </source>
</reference>
<keyword evidence="5" id="KW-1185">Reference proteome</keyword>
<dbReference type="InterPro" id="IPR029044">
    <property type="entry name" value="Nucleotide-diphossugar_trans"/>
</dbReference>
<keyword evidence="2" id="KW-0808">Transferase</keyword>
<accession>A0ABR7MKS7</accession>
<organism evidence="4 5">
    <name type="scientific">Hymenobacter citatus</name>
    <dbReference type="NCBI Taxonomy" id="2763506"/>
    <lineage>
        <taxon>Bacteria</taxon>
        <taxon>Pseudomonadati</taxon>
        <taxon>Bacteroidota</taxon>
        <taxon>Cytophagia</taxon>
        <taxon>Cytophagales</taxon>
        <taxon>Hymenobacteraceae</taxon>
        <taxon>Hymenobacter</taxon>
    </lineage>
</organism>
<name>A0ABR7MKS7_9BACT</name>
<evidence type="ECO:0000313" key="5">
    <source>
        <dbReference type="Proteomes" id="UP000622017"/>
    </source>
</evidence>
<dbReference type="Pfam" id="PF01501">
    <property type="entry name" value="Glyco_transf_8"/>
    <property type="match status" value="1"/>
</dbReference>
<evidence type="ECO:0000313" key="4">
    <source>
        <dbReference type="EMBL" id="MBC6611655.1"/>
    </source>
</evidence>
<dbReference type="InterPro" id="IPR050748">
    <property type="entry name" value="Glycosyltrans_8_dom-fam"/>
</dbReference>
<dbReference type="Proteomes" id="UP000622017">
    <property type="component" value="Unassembled WGS sequence"/>
</dbReference>
<gene>
    <name evidence="4" type="ORF">H8B15_12015</name>
</gene>
<evidence type="ECO:0000256" key="1">
    <source>
        <dbReference type="ARBA" id="ARBA00022676"/>
    </source>
</evidence>
<dbReference type="RefSeq" id="WP_187319934.1">
    <property type="nucleotide sequence ID" value="NZ_JACSCY010000008.1"/>
</dbReference>
<protein>
    <submittedName>
        <fullName evidence="4">Glycosyltransferase family 8 protein</fullName>
    </submittedName>
</protein>
<proteinExistence type="predicted"/>
<evidence type="ECO:0000256" key="3">
    <source>
        <dbReference type="ARBA" id="ARBA00022723"/>
    </source>
</evidence>
<sequence length="303" mass="35728">MHIAISFDQNFITPTYVFLTSVFNNNQHEKIFFHAIATGVSDKDKQDIEDYIQQHGAEIEYYNIDDKNLTNLIIPEHSYFTVATYYRLFFPSLVPAHVEQLLYIDTDTVVVGNLKDLYLTDVRPYPAGAVLDTVVAVRPDLGIDELGYYFNAGVLLINIPIWKEQKISEKSIQFLVDYPEKIKWVDQDALNAVLYRNVYKLAGGYNVTFYDIPKDLPRKKYKEFISDKYIIHYTTGLHKPWSILGENKFRYVYHDYLKKSPKSKERKYKNYKVDIKSASFFVKVRILEYLYDYPMIIKLLKRR</sequence>
<dbReference type="PANTHER" id="PTHR13778:SF47">
    <property type="entry name" value="LIPOPOLYSACCHARIDE 1,3-GALACTOSYLTRANSFERASE"/>
    <property type="match status" value="1"/>
</dbReference>
<dbReference type="PANTHER" id="PTHR13778">
    <property type="entry name" value="GLYCOSYLTRANSFERASE 8 DOMAIN-CONTAINING PROTEIN"/>
    <property type="match status" value="1"/>
</dbReference>
<dbReference type="CDD" id="cd04194">
    <property type="entry name" value="GT8_A4GalT_like"/>
    <property type="match status" value="1"/>
</dbReference>